<reference evidence="1 2" key="1">
    <citation type="submission" date="2024-03" db="EMBL/GenBank/DDBJ databases">
        <title>The Acrasis kona genome and developmental transcriptomes reveal deep origins of eukaryotic multicellular pathways.</title>
        <authorList>
            <person name="Sheikh S."/>
            <person name="Fu C.-J."/>
            <person name="Brown M.W."/>
            <person name="Baldauf S.L."/>
        </authorList>
    </citation>
    <scope>NUCLEOTIDE SEQUENCE [LARGE SCALE GENOMIC DNA]</scope>
    <source>
        <strain evidence="1 2">ATCC MYA-3509</strain>
    </source>
</reference>
<dbReference type="GO" id="GO:0000209">
    <property type="term" value="P:protein polyubiquitination"/>
    <property type="evidence" value="ECO:0007669"/>
    <property type="project" value="TreeGrafter"/>
</dbReference>
<dbReference type="PANTHER" id="PTHR13931:SF2">
    <property type="entry name" value="UBIQUITIN CONJUGATION FACTOR E4 B"/>
    <property type="match status" value="1"/>
</dbReference>
<dbReference type="GO" id="GO:0034450">
    <property type="term" value="F:ubiquitin-ubiquitin ligase activity"/>
    <property type="evidence" value="ECO:0007669"/>
    <property type="project" value="InterPro"/>
</dbReference>
<dbReference type="Proteomes" id="UP001431209">
    <property type="component" value="Unassembled WGS sequence"/>
</dbReference>
<dbReference type="PANTHER" id="PTHR13931">
    <property type="entry name" value="UBIQUITINATION FACTOR E4"/>
    <property type="match status" value="1"/>
</dbReference>
<dbReference type="GO" id="GO:0005737">
    <property type="term" value="C:cytoplasm"/>
    <property type="evidence" value="ECO:0007669"/>
    <property type="project" value="TreeGrafter"/>
</dbReference>
<protein>
    <submittedName>
        <fullName evidence="1">PUB1</fullName>
    </submittedName>
</protein>
<keyword evidence="2" id="KW-1185">Reference proteome</keyword>
<feature type="non-terminal residue" evidence="1">
    <location>
        <position position="232"/>
    </location>
</feature>
<accession>A0AAW2YGQ2</accession>
<dbReference type="GO" id="GO:0000151">
    <property type="term" value="C:ubiquitin ligase complex"/>
    <property type="evidence" value="ECO:0007669"/>
    <property type="project" value="InterPro"/>
</dbReference>
<dbReference type="InterPro" id="IPR045132">
    <property type="entry name" value="UBE4"/>
</dbReference>
<evidence type="ECO:0000313" key="1">
    <source>
        <dbReference type="EMBL" id="KAL0476343.1"/>
    </source>
</evidence>
<evidence type="ECO:0000313" key="2">
    <source>
        <dbReference type="Proteomes" id="UP001431209"/>
    </source>
</evidence>
<dbReference type="EMBL" id="JAOPGA020000019">
    <property type="protein sequence ID" value="KAL0476343.1"/>
    <property type="molecule type" value="Genomic_DNA"/>
</dbReference>
<name>A0AAW2YGQ2_9EUKA</name>
<organism evidence="1 2">
    <name type="scientific">Acrasis kona</name>
    <dbReference type="NCBI Taxonomy" id="1008807"/>
    <lineage>
        <taxon>Eukaryota</taxon>
        <taxon>Discoba</taxon>
        <taxon>Heterolobosea</taxon>
        <taxon>Tetramitia</taxon>
        <taxon>Eutetramitia</taxon>
        <taxon>Acrasidae</taxon>
        <taxon>Acrasis</taxon>
    </lineage>
</organism>
<dbReference type="GO" id="GO:0036503">
    <property type="term" value="P:ERAD pathway"/>
    <property type="evidence" value="ECO:0007669"/>
    <property type="project" value="InterPro"/>
</dbReference>
<gene>
    <name evidence="1" type="ORF">AKO1_006268</name>
</gene>
<sequence length="232" mass="26527">MAKKLSDQYFYLDGLAQQQTRDGLPLYFTDGQYEAVLVERLSKGFGAELPIGYLLDAYKRASEELSKEENKTEPIESRVNKIKEIKRLIVSYAGILLTNPDMFPMPQTPADKSGPLQLTSYLIEDKVPDDFLSTFAERFKDEDTLEEVFAPIYTQLSHLVRNMTMLDKYMPVVNALLRITKPIPLATALVNHKDFFSRIPNGSSMEQTSILGPFFRLSCYYEQPRVGDHYFG</sequence>
<dbReference type="AlphaFoldDB" id="A0AAW2YGQ2"/>
<dbReference type="GO" id="GO:0005634">
    <property type="term" value="C:nucleus"/>
    <property type="evidence" value="ECO:0007669"/>
    <property type="project" value="TreeGrafter"/>
</dbReference>
<comment type="caution">
    <text evidence="1">The sequence shown here is derived from an EMBL/GenBank/DDBJ whole genome shotgun (WGS) entry which is preliminary data.</text>
</comment>
<proteinExistence type="predicted"/>